<feature type="non-terminal residue" evidence="3">
    <location>
        <position position="1"/>
    </location>
</feature>
<dbReference type="InterPro" id="IPR036678">
    <property type="entry name" value="MutS_con_dom_sf"/>
</dbReference>
<dbReference type="Gene3D" id="3.30.420.110">
    <property type="entry name" value="MutS, connector domain"/>
    <property type="match status" value="1"/>
</dbReference>
<sequence length="128" mass="14387">SELQAYKGLRRLGEWEYELANAQKVLNQQIGTRHLDGFGVSEYPLALSAAGCLMQYVQDTQRTALPHINAIIVESQNQFIQLDATSRKNLELTRNLAGGYENTLSSILDRSSTAMGSRLLNRWLHQPL</sequence>
<dbReference type="InterPro" id="IPR045076">
    <property type="entry name" value="MutS"/>
</dbReference>
<evidence type="ECO:0000313" key="4">
    <source>
        <dbReference type="Proteomes" id="UP001170310"/>
    </source>
</evidence>
<gene>
    <name evidence="3" type="ORF">Q4528_12770</name>
</gene>
<dbReference type="AlphaFoldDB" id="A0AAW7YS02"/>
<dbReference type="InterPro" id="IPR007860">
    <property type="entry name" value="DNA_mmatch_repair_MutS_con_dom"/>
</dbReference>
<feature type="domain" description="DNA mismatch repair protein MutS connector" evidence="1">
    <location>
        <begin position="4"/>
        <end position="68"/>
    </location>
</feature>
<comment type="caution">
    <text evidence="3">The sequence shown here is derived from an EMBL/GenBank/DDBJ whole genome shotgun (WGS) entry which is preliminary data.</text>
</comment>
<proteinExistence type="predicted"/>
<dbReference type="Proteomes" id="UP001170310">
    <property type="component" value="Unassembled WGS sequence"/>
</dbReference>
<evidence type="ECO:0000259" key="1">
    <source>
        <dbReference type="Pfam" id="PF05188"/>
    </source>
</evidence>
<organism evidence="3 4">
    <name type="scientific">Staphylococcus pasteuri_A</name>
    <dbReference type="NCBI Taxonomy" id="3062664"/>
    <lineage>
        <taxon>Bacteria</taxon>
        <taxon>Bacillati</taxon>
        <taxon>Bacillota</taxon>
        <taxon>Bacilli</taxon>
        <taxon>Bacillales</taxon>
        <taxon>Staphylococcaceae</taxon>
        <taxon>Staphylococcus</taxon>
    </lineage>
</organism>
<dbReference type="SUPFAM" id="SSF53150">
    <property type="entry name" value="DNA repair protein MutS, domain II"/>
    <property type="match status" value="1"/>
</dbReference>
<dbReference type="GO" id="GO:0140664">
    <property type="term" value="F:ATP-dependent DNA damage sensor activity"/>
    <property type="evidence" value="ECO:0007669"/>
    <property type="project" value="InterPro"/>
</dbReference>
<feature type="non-terminal residue" evidence="3">
    <location>
        <position position="128"/>
    </location>
</feature>
<dbReference type="EMBL" id="JAUOQO010000061">
    <property type="protein sequence ID" value="MDO6574986.1"/>
    <property type="molecule type" value="Genomic_DNA"/>
</dbReference>
<feature type="domain" description="DNA mismatch repair protein MutS core" evidence="2">
    <location>
        <begin position="86"/>
        <end position="128"/>
    </location>
</feature>
<evidence type="ECO:0000259" key="2">
    <source>
        <dbReference type="Pfam" id="PF05192"/>
    </source>
</evidence>
<dbReference type="Pfam" id="PF05192">
    <property type="entry name" value="MutS_III"/>
    <property type="match status" value="1"/>
</dbReference>
<dbReference type="GO" id="GO:0030983">
    <property type="term" value="F:mismatched DNA binding"/>
    <property type="evidence" value="ECO:0007669"/>
    <property type="project" value="InterPro"/>
</dbReference>
<protein>
    <recommendedName>
        <fullName evidence="5">DNA mismatch repair protein MutS</fullName>
    </recommendedName>
</protein>
<keyword evidence="4" id="KW-1185">Reference proteome</keyword>
<dbReference type="GO" id="GO:0005829">
    <property type="term" value="C:cytosol"/>
    <property type="evidence" value="ECO:0007669"/>
    <property type="project" value="TreeGrafter"/>
</dbReference>
<dbReference type="InterPro" id="IPR007696">
    <property type="entry name" value="DNA_mismatch_repair_MutS_core"/>
</dbReference>
<name>A0AAW7YS02_9STAP</name>
<evidence type="ECO:0008006" key="5">
    <source>
        <dbReference type="Google" id="ProtNLM"/>
    </source>
</evidence>
<evidence type="ECO:0000313" key="3">
    <source>
        <dbReference type="EMBL" id="MDO6574986.1"/>
    </source>
</evidence>
<dbReference type="GO" id="GO:0006298">
    <property type="term" value="P:mismatch repair"/>
    <property type="evidence" value="ECO:0007669"/>
    <property type="project" value="InterPro"/>
</dbReference>
<accession>A0AAW7YS02</accession>
<dbReference type="Pfam" id="PF05188">
    <property type="entry name" value="MutS_II"/>
    <property type="match status" value="1"/>
</dbReference>
<dbReference type="PANTHER" id="PTHR11361:SF34">
    <property type="entry name" value="DNA MISMATCH REPAIR PROTEIN MSH1, MITOCHONDRIAL"/>
    <property type="match status" value="1"/>
</dbReference>
<dbReference type="Gene3D" id="6.10.140.80">
    <property type="match status" value="1"/>
</dbReference>
<dbReference type="GO" id="GO:0005524">
    <property type="term" value="F:ATP binding"/>
    <property type="evidence" value="ECO:0007669"/>
    <property type="project" value="InterPro"/>
</dbReference>
<dbReference type="InterPro" id="IPR036187">
    <property type="entry name" value="DNA_mismatch_repair_MutS_sf"/>
</dbReference>
<reference evidence="3" key="1">
    <citation type="submission" date="2023-07" db="EMBL/GenBank/DDBJ databases">
        <title>Genome content predicts the carbon catabolic preferences of heterotrophic bacteria.</title>
        <authorList>
            <person name="Gralka M."/>
        </authorList>
    </citation>
    <scope>NUCLEOTIDE SEQUENCE</scope>
    <source>
        <strain evidence="3">E2R20</strain>
    </source>
</reference>
<dbReference type="SUPFAM" id="SSF48334">
    <property type="entry name" value="DNA repair protein MutS, domain III"/>
    <property type="match status" value="1"/>
</dbReference>
<dbReference type="PANTHER" id="PTHR11361">
    <property type="entry name" value="DNA MISMATCH REPAIR PROTEIN MUTS FAMILY MEMBER"/>
    <property type="match status" value="1"/>
</dbReference>